<keyword evidence="3" id="KW-1133">Transmembrane helix</keyword>
<gene>
    <name evidence="6" type="ORF">FDP41_001360</name>
</gene>
<dbReference type="GeneID" id="68108578"/>
<dbReference type="Gene3D" id="1.10.167.10">
    <property type="entry name" value="Regulator of G-protein Signalling 4, domain 2"/>
    <property type="match status" value="1"/>
</dbReference>
<dbReference type="VEuPathDB" id="AmoebaDB:NfTy_029860"/>
<keyword evidence="1" id="KW-0175">Coiled coil</keyword>
<dbReference type="GO" id="GO:0016020">
    <property type="term" value="C:membrane"/>
    <property type="evidence" value="ECO:0007669"/>
    <property type="project" value="InterPro"/>
</dbReference>
<evidence type="ECO:0000313" key="6">
    <source>
        <dbReference type="EMBL" id="KAF0979692.1"/>
    </source>
</evidence>
<dbReference type="RefSeq" id="XP_044564405.1">
    <property type="nucleotide sequence ID" value="XM_044704248.1"/>
</dbReference>
<sequence>MSSLGSKSSPYRHEGFLLSSSLQHQQQRVSTLSPNRDIMVEMPPPPTTTTTEHQQQHSENHSSLTPTISIARSPPGSRRNHSMIASTTNPSLTSSSSSSSNHQHHHQNNPNNHTNMESSCSSPKTNNKHSLSVALPQSPLFEPSEFSKMSLKEQALYRNAAKQQQQQLIQNGFMMTTTSTSTAMNPHHQNSSPADPVVASSPTNSPNMNQHFITTTNATNASQQNTSLSLQQKVERKLFHFQEPSHTGMDSYSHHPPTTAGCSKILLLHCMGLRVRTITALFITSAIIVALCALGLSLSFEFSFSDVERLSAIDAVRKTSKALRDDYKIILGKLYEYAAWDDVYYSVNSQSVASADNLLNTYFSCDYMNKINLHYVTMYFKNGTFFRGTLCYSGYTLTAFPDELIHLDPFFFQGINVPDTRISSFFIPKVSIQSLFERSGLVVPSYTFDNHSNALMVTAQPIQPTDNSATNGLLIFARYLTKTVVNEIAQRTQLCTTIFDLNNSNDVSELGSYFHLVDTSNSTLRDYLSTKTYSNISISDSWTLDEPFQIAPHSIQSSKKRLCYKDDLNVPHLSSYKLFNDFKGEPSMIIRTDFQRDLYQLGWSTFAYTSITIVALVVVMTVVVLVFVELVVLQRVLKIGNFVKRITQDNDTSKRIPELGKDELGKLSRDINRMLQALETSHATQLKDYELMQTLLERTALEEEQNRCIMNSIQDFVVNVECATGKVINMNTSFEKALHSKFKRESIHGSIFVNDFMKEFGELKQALEKIEQLSITQESYETEFTTTLGAKYPVSLTVKKTKMTLREGVIGFTYIMVMKNLKERVELQTILSRQQEQFEEIQKIQQFDQVMADEELRSRFKEFTIQERSSENFLFLEDVEYYKSLSKSTDRAKLQQEIILKYLLPDSPQPLNISQKILQAENKKILSGYGQLGLFDRLETYVKSMVLDDTFRRFMEQEQHKSSSHQCCSCYDI</sequence>
<dbReference type="InterPro" id="IPR003660">
    <property type="entry name" value="HAMP_dom"/>
</dbReference>
<feature type="compositionally biased region" description="Polar residues" evidence="2">
    <location>
        <begin position="116"/>
        <end position="130"/>
    </location>
</feature>
<reference evidence="6 7" key="1">
    <citation type="journal article" date="2019" name="Sci. Rep.">
        <title>Nanopore sequencing improves the draft genome of the human pathogenic amoeba Naegleria fowleri.</title>
        <authorList>
            <person name="Liechti N."/>
            <person name="Schurch N."/>
            <person name="Bruggmann R."/>
            <person name="Wittwer M."/>
        </authorList>
    </citation>
    <scope>NUCLEOTIDE SEQUENCE [LARGE SCALE GENOMIC DNA]</scope>
    <source>
        <strain evidence="6 7">ATCC 30894</strain>
    </source>
</reference>
<feature type="compositionally biased region" description="Low complexity" evidence="2">
    <location>
        <begin position="86"/>
        <end position="101"/>
    </location>
</feature>
<evidence type="ECO:0000256" key="1">
    <source>
        <dbReference type="SAM" id="Coils"/>
    </source>
</evidence>
<comment type="caution">
    <text evidence="6">The sequence shown here is derived from an EMBL/GenBank/DDBJ whole genome shotgun (WGS) entry which is preliminary data.</text>
</comment>
<dbReference type="SMART" id="SM00315">
    <property type="entry name" value="RGS"/>
    <property type="match status" value="1"/>
</dbReference>
<dbReference type="CDD" id="cd07440">
    <property type="entry name" value="RGS"/>
    <property type="match status" value="1"/>
</dbReference>
<dbReference type="InterPro" id="IPR016137">
    <property type="entry name" value="RGS"/>
</dbReference>
<dbReference type="Proteomes" id="UP000444721">
    <property type="component" value="Unassembled WGS sequence"/>
</dbReference>
<dbReference type="GO" id="GO:0007165">
    <property type="term" value="P:signal transduction"/>
    <property type="evidence" value="ECO:0007669"/>
    <property type="project" value="InterPro"/>
</dbReference>
<dbReference type="EMBL" id="VFQX01000023">
    <property type="protein sequence ID" value="KAF0979692.1"/>
    <property type="molecule type" value="Genomic_DNA"/>
</dbReference>
<proteinExistence type="predicted"/>
<dbReference type="SUPFAM" id="SSF48097">
    <property type="entry name" value="Regulator of G-protein signaling, RGS"/>
    <property type="match status" value="1"/>
</dbReference>
<feature type="domain" description="RGS" evidence="4">
    <location>
        <begin position="846"/>
        <end position="958"/>
    </location>
</feature>
<protein>
    <recommendedName>
        <fullName evidence="8">HAMP domain-containing protein</fullName>
    </recommendedName>
</protein>
<feature type="transmembrane region" description="Helical" evidence="3">
    <location>
        <begin position="606"/>
        <end position="632"/>
    </location>
</feature>
<evidence type="ECO:0008006" key="8">
    <source>
        <dbReference type="Google" id="ProtNLM"/>
    </source>
</evidence>
<evidence type="ECO:0000259" key="5">
    <source>
        <dbReference type="PROSITE" id="PS50885"/>
    </source>
</evidence>
<dbReference type="InterPro" id="IPR007892">
    <property type="entry name" value="CHASE4"/>
</dbReference>
<dbReference type="VEuPathDB" id="AmoebaDB:NF0080970"/>
<feature type="compositionally biased region" description="Low complexity" evidence="2">
    <location>
        <begin position="191"/>
        <end position="200"/>
    </location>
</feature>
<keyword evidence="3" id="KW-0472">Membrane</keyword>
<dbReference type="VEuPathDB" id="AmoebaDB:NF0080980"/>
<evidence type="ECO:0000313" key="7">
    <source>
        <dbReference type="Proteomes" id="UP000444721"/>
    </source>
</evidence>
<feature type="region of interest" description="Disordered" evidence="2">
    <location>
        <begin position="18"/>
        <end position="130"/>
    </location>
</feature>
<dbReference type="PROSITE" id="PS50885">
    <property type="entry name" value="HAMP"/>
    <property type="match status" value="1"/>
</dbReference>
<feature type="transmembrane region" description="Helical" evidence="3">
    <location>
        <begin position="278"/>
        <end position="300"/>
    </location>
</feature>
<evidence type="ECO:0000256" key="3">
    <source>
        <dbReference type="SAM" id="Phobius"/>
    </source>
</evidence>
<dbReference type="InterPro" id="IPR044926">
    <property type="entry name" value="RGS_subdomain_2"/>
</dbReference>
<feature type="compositionally biased region" description="Low complexity" evidence="2">
    <location>
        <begin position="18"/>
        <end position="27"/>
    </location>
</feature>
<dbReference type="PROSITE" id="PS50132">
    <property type="entry name" value="RGS"/>
    <property type="match status" value="1"/>
</dbReference>
<dbReference type="VEuPathDB" id="AmoebaDB:FDP41_001360"/>
<dbReference type="Pfam" id="PF00615">
    <property type="entry name" value="RGS"/>
    <property type="match status" value="1"/>
</dbReference>
<dbReference type="InterPro" id="IPR036305">
    <property type="entry name" value="RGS_sf"/>
</dbReference>
<keyword evidence="3" id="KW-0812">Transmembrane</keyword>
<dbReference type="Pfam" id="PF00672">
    <property type="entry name" value="HAMP"/>
    <property type="match status" value="1"/>
</dbReference>
<name>A0A6A5BYK6_NAEFO</name>
<feature type="region of interest" description="Disordered" evidence="2">
    <location>
        <begin position="181"/>
        <end position="200"/>
    </location>
</feature>
<dbReference type="SMART" id="SM00304">
    <property type="entry name" value="HAMP"/>
    <property type="match status" value="1"/>
</dbReference>
<evidence type="ECO:0000259" key="4">
    <source>
        <dbReference type="PROSITE" id="PS50132"/>
    </source>
</evidence>
<feature type="coiled-coil region" evidence="1">
    <location>
        <begin position="753"/>
        <end position="783"/>
    </location>
</feature>
<organism evidence="6 7">
    <name type="scientific">Naegleria fowleri</name>
    <name type="common">Brain eating amoeba</name>
    <dbReference type="NCBI Taxonomy" id="5763"/>
    <lineage>
        <taxon>Eukaryota</taxon>
        <taxon>Discoba</taxon>
        <taxon>Heterolobosea</taxon>
        <taxon>Tetramitia</taxon>
        <taxon>Eutetramitia</taxon>
        <taxon>Vahlkampfiidae</taxon>
        <taxon>Naegleria</taxon>
    </lineage>
</organism>
<dbReference type="OrthoDB" id="10381655at2759"/>
<keyword evidence="7" id="KW-1185">Reference proteome</keyword>
<accession>A0A6A5BYK6</accession>
<dbReference type="Gene3D" id="6.10.340.10">
    <property type="match status" value="1"/>
</dbReference>
<evidence type="ECO:0000256" key="2">
    <source>
        <dbReference type="SAM" id="MobiDB-lite"/>
    </source>
</evidence>
<feature type="compositionally biased region" description="Polar residues" evidence="2">
    <location>
        <begin position="61"/>
        <end position="70"/>
    </location>
</feature>
<feature type="domain" description="HAMP" evidence="5">
    <location>
        <begin position="630"/>
        <end position="683"/>
    </location>
</feature>
<dbReference type="CDD" id="cd06225">
    <property type="entry name" value="HAMP"/>
    <property type="match status" value="1"/>
</dbReference>
<dbReference type="Pfam" id="PF05228">
    <property type="entry name" value="CHASE4"/>
    <property type="match status" value="1"/>
</dbReference>
<dbReference type="AlphaFoldDB" id="A0A6A5BYK6"/>